<dbReference type="EMBL" id="CP063458">
    <property type="protein sequence ID" value="QOV90908.1"/>
    <property type="molecule type" value="Genomic_DNA"/>
</dbReference>
<name>A0A7M2WZH8_9BACT</name>
<protein>
    <submittedName>
        <fullName evidence="1">Uncharacterized protein</fullName>
    </submittedName>
</protein>
<gene>
    <name evidence="1" type="ORF">IPV69_05985</name>
</gene>
<dbReference type="RefSeq" id="WP_206294013.1">
    <property type="nucleotide sequence ID" value="NZ_CP063458.1"/>
</dbReference>
<keyword evidence="2" id="KW-1185">Reference proteome</keyword>
<sequence>MNEVADRKSELSDRRMIGLTACNTLKVRFPGRSVDVLLTYPDDAKAVCVEVRRRLGRRVEDHQILQALINERKRGNAAVRGRKR</sequence>
<organism evidence="1 2">
    <name type="scientific">Humisphaera borealis</name>
    <dbReference type="NCBI Taxonomy" id="2807512"/>
    <lineage>
        <taxon>Bacteria</taxon>
        <taxon>Pseudomonadati</taxon>
        <taxon>Planctomycetota</taxon>
        <taxon>Phycisphaerae</taxon>
        <taxon>Tepidisphaerales</taxon>
        <taxon>Tepidisphaeraceae</taxon>
        <taxon>Humisphaera</taxon>
    </lineage>
</organism>
<dbReference type="AlphaFoldDB" id="A0A7M2WZH8"/>
<evidence type="ECO:0000313" key="1">
    <source>
        <dbReference type="EMBL" id="QOV90908.1"/>
    </source>
</evidence>
<dbReference type="Proteomes" id="UP000593765">
    <property type="component" value="Chromosome"/>
</dbReference>
<proteinExistence type="predicted"/>
<reference evidence="1 2" key="1">
    <citation type="submission" date="2020-10" db="EMBL/GenBank/DDBJ databases">
        <title>Wide distribution of Phycisphaera-like planctomycetes from WD2101 soil group in peatlands and genome analysis of the first cultivated representative.</title>
        <authorList>
            <person name="Dedysh S.N."/>
            <person name="Beletsky A.V."/>
            <person name="Ivanova A."/>
            <person name="Kulichevskaya I.S."/>
            <person name="Suzina N.E."/>
            <person name="Philippov D.A."/>
            <person name="Rakitin A.L."/>
            <person name="Mardanov A.V."/>
            <person name="Ravin N.V."/>
        </authorList>
    </citation>
    <scope>NUCLEOTIDE SEQUENCE [LARGE SCALE GENOMIC DNA]</scope>
    <source>
        <strain evidence="1 2">M1803</strain>
    </source>
</reference>
<dbReference type="KEGG" id="hbs:IPV69_05985"/>
<evidence type="ECO:0000313" key="2">
    <source>
        <dbReference type="Proteomes" id="UP000593765"/>
    </source>
</evidence>
<accession>A0A7M2WZH8</accession>